<sequence length="144" mass="14344">MRFARHLGVASAAALTLTALLATPVKAAEPKGIGLELNKVATVNGGCLLTFVASNATGAALAAAGFEFVLFSKDGVVDRMTVFDFGALPEGKTVVRQFQIAGAPCEGFGSILVNGPSGCGAAAAAPLCSAPLTASSRTAVSFGR</sequence>
<evidence type="ECO:0000313" key="3">
    <source>
        <dbReference type="EMBL" id="NBN77829.1"/>
    </source>
</evidence>
<evidence type="ECO:0000313" key="4">
    <source>
        <dbReference type="Proteomes" id="UP000586722"/>
    </source>
</evidence>
<dbReference type="RefSeq" id="WP_161708128.1">
    <property type="nucleotide sequence ID" value="NZ_JAABLQ010000001.1"/>
</dbReference>
<reference evidence="4" key="1">
    <citation type="submission" date="2020-01" db="EMBL/GenBank/DDBJ databases">
        <authorList>
            <person name="Fang Y."/>
            <person name="Sun R."/>
            <person name="Nie L."/>
            <person name="He J."/>
            <person name="Hao L."/>
            <person name="Wang L."/>
            <person name="Su S."/>
            <person name="Lv E."/>
            <person name="Zhang Z."/>
            <person name="Xie R."/>
            <person name="Liu H."/>
        </authorList>
    </citation>
    <scope>NUCLEOTIDE SEQUENCE [LARGE SCALE GENOMIC DNA]</scope>
    <source>
        <strain evidence="4">XCT-53</strain>
    </source>
</reference>
<feature type="transmembrane region" description="Helical" evidence="1">
    <location>
        <begin position="51"/>
        <end position="71"/>
    </location>
</feature>
<comment type="caution">
    <text evidence="3">The sequence shown here is derived from an EMBL/GenBank/DDBJ whole genome shotgun (WGS) entry which is preliminary data.</text>
</comment>
<keyword evidence="1" id="KW-0472">Membrane</keyword>
<name>A0A7X5F3H9_9HYPH</name>
<feature type="signal peptide" evidence="2">
    <location>
        <begin position="1"/>
        <end position="27"/>
    </location>
</feature>
<accession>A0A7X5F3H9</accession>
<gene>
    <name evidence="3" type="ORF">GWI72_06050</name>
</gene>
<evidence type="ECO:0008006" key="5">
    <source>
        <dbReference type="Google" id="ProtNLM"/>
    </source>
</evidence>
<protein>
    <recommendedName>
        <fullName evidence="5">Tat pathway signal sequence domain protein</fullName>
    </recommendedName>
</protein>
<dbReference type="Proteomes" id="UP000586722">
    <property type="component" value="Unassembled WGS sequence"/>
</dbReference>
<dbReference type="AlphaFoldDB" id="A0A7X5F3H9"/>
<proteinExistence type="predicted"/>
<organism evidence="3 4">
    <name type="scientific">Pannonibacter tanglangensis</name>
    <dbReference type="NCBI Taxonomy" id="2750084"/>
    <lineage>
        <taxon>Bacteria</taxon>
        <taxon>Pseudomonadati</taxon>
        <taxon>Pseudomonadota</taxon>
        <taxon>Alphaproteobacteria</taxon>
        <taxon>Hyphomicrobiales</taxon>
        <taxon>Stappiaceae</taxon>
        <taxon>Pannonibacter</taxon>
    </lineage>
</organism>
<keyword evidence="1" id="KW-1133">Transmembrane helix</keyword>
<keyword evidence="4" id="KW-1185">Reference proteome</keyword>
<feature type="chain" id="PRO_5031245592" description="Tat pathway signal sequence domain protein" evidence="2">
    <location>
        <begin position="28"/>
        <end position="144"/>
    </location>
</feature>
<keyword evidence="1" id="KW-0812">Transmembrane</keyword>
<keyword evidence="2" id="KW-0732">Signal</keyword>
<dbReference type="EMBL" id="JAABLQ010000001">
    <property type="protein sequence ID" value="NBN77829.1"/>
    <property type="molecule type" value="Genomic_DNA"/>
</dbReference>
<evidence type="ECO:0000256" key="2">
    <source>
        <dbReference type="SAM" id="SignalP"/>
    </source>
</evidence>
<evidence type="ECO:0000256" key="1">
    <source>
        <dbReference type="SAM" id="Phobius"/>
    </source>
</evidence>